<keyword evidence="10" id="KW-1185">Reference proteome</keyword>
<comment type="similarity">
    <text evidence="3 8">Belongs to the inositol monophosphatase superfamily.</text>
</comment>
<evidence type="ECO:0000313" key="9">
    <source>
        <dbReference type="EMBL" id="EIM63388.1"/>
    </source>
</evidence>
<evidence type="ECO:0000256" key="6">
    <source>
        <dbReference type="ARBA" id="ARBA00022842"/>
    </source>
</evidence>
<dbReference type="PROSITE" id="PS00629">
    <property type="entry name" value="IMP_1"/>
    <property type="match status" value="1"/>
</dbReference>
<dbReference type="GO" id="GO:0007165">
    <property type="term" value="P:signal transduction"/>
    <property type="evidence" value="ECO:0007669"/>
    <property type="project" value="TreeGrafter"/>
</dbReference>
<accession>I5B1M5</accession>
<feature type="binding site" evidence="7">
    <location>
        <position position="64"/>
    </location>
    <ligand>
        <name>Mg(2+)</name>
        <dbReference type="ChEBI" id="CHEBI:18420"/>
        <label>1</label>
        <note>catalytic</note>
    </ligand>
</feature>
<proteinExistence type="inferred from homology"/>
<dbReference type="PRINTS" id="PR00377">
    <property type="entry name" value="IMPHPHTASES"/>
</dbReference>
<dbReference type="Gene3D" id="3.30.540.10">
    <property type="entry name" value="Fructose-1,6-Bisphosphatase, subunit A, domain 1"/>
    <property type="match status" value="1"/>
</dbReference>
<gene>
    <name evidence="9" type="ORF">DespoDRAFT_01444</name>
</gene>
<evidence type="ECO:0000256" key="1">
    <source>
        <dbReference type="ARBA" id="ARBA00001033"/>
    </source>
</evidence>
<dbReference type="OrthoDB" id="9785695at2"/>
<evidence type="ECO:0000256" key="3">
    <source>
        <dbReference type="ARBA" id="ARBA00009759"/>
    </source>
</evidence>
<feature type="binding site" evidence="7">
    <location>
        <position position="82"/>
    </location>
    <ligand>
        <name>Mg(2+)</name>
        <dbReference type="ChEBI" id="CHEBI:18420"/>
        <label>1</label>
        <note>catalytic</note>
    </ligand>
</feature>
<dbReference type="CDD" id="cd01639">
    <property type="entry name" value="IMPase"/>
    <property type="match status" value="1"/>
</dbReference>
<keyword evidence="5 8" id="KW-0378">Hydrolase</keyword>
<feature type="binding site" evidence="7">
    <location>
        <position position="83"/>
    </location>
    <ligand>
        <name>Mg(2+)</name>
        <dbReference type="ChEBI" id="CHEBI:18420"/>
        <label>1</label>
        <note>catalytic</note>
    </ligand>
</feature>
<dbReference type="InterPro" id="IPR020583">
    <property type="entry name" value="Inositol_monoP_metal-BS"/>
</dbReference>
<dbReference type="PROSITE" id="PS00630">
    <property type="entry name" value="IMP_2"/>
    <property type="match status" value="1"/>
</dbReference>
<dbReference type="Gene3D" id="3.40.190.80">
    <property type="match status" value="1"/>
</dbReference>
<keyword evidence="6 7" id="KW-0460">Magnesium</keyword>
<dbReference type="STRING" id="879212.DespoDRAFT_01444"/>
<dbReference type="GO" id="GO:0046872">
    <property type="term" value="F:metal ion binding"/>
    <property type="evidence" value="ECO:0007669"/>
    <property type="project" value="UniProtKB-KW"/>
</dbReference>
<dbReference type="GO" id="GO:0006020">
    <property type="term" value="P:inositol metabolic process"/>
    <property type="evidence" value="ECO:0007669"/>
    <property type="project" value="TreeGrafter"/>
</dbReference>
<comment type="catalytic activity">
    <reaction evidence="1 8">
        <text>a myo-inositol phosphate + H2O = myo-inositol + phosphate</text>
        <dbReference type="Rhea" id="RHEA:24056"/>
        <dbReference type="ChEBI" id="CHEBI:15377"/>
        <dbReference type="ChEBI" id="CHEBI:17268"/>
        <dbReference type="ChEBI" id="CHEBI:43474"/>
        <dbReference type="ChEBI" id="CHEBI:84139"/>
        <dbReference type="EC" id="3.1.3.25"/>
    </reaction>
</comment>
<dbReference type="EMBL" id="CM001488">
    <property type="protein sequence ID" value="EIM63388.1"/>
    <property type="molecule type" value="Genomic_DNA"/>
</dbReference>
<dbReference type="eggNOG" id="COG0483">
    <property type="taxonomic scope" value="Bacteria"/>
</dbReference>
<dbReference type="InterPro" id="IPR020550">
    <property type="entry name" value="Inositol_monophosphatase_CS"/>
</dbReference>
<dbReference type="PRINTS" id="PR01959">
    <property type="entry name" value="SBIMPHPHTASE"/>
</dbReference>
<name>I5B1M5_9BACT</name>
<dbReference type="Pfam" id="PF00459">
    <property type="entry name" value="Inositol_P"/>
    <property type="match status" value="1"/>
</dbReference>
<reference evidence="9 10" key="1">
    <citation type="submission" date="2011-09" db="EMBL/GenBank/DDBJ databases">
        <authorList>
            <consortium name="US DOE Joint Genome Institute (JGI-PGF)"/>
            <person name="Lucas S."/>
            <person name="Han J."/>
            <person name="Lapidus A."/>
            <person name="Cheng J.-F."/>
            <person name="Goodwin L."/>
            <person name="Pitluck S."/>
            <person name="Peters L."/>
            <person name="Land M.L."/>
            <person name="Hauser L."/>
            <person name="Orellana R."/>
            <person name="Lovley D."/>
            <person name="Woyke T.J."/>
        </authorList>
    </citation>
    <scope>NUCLEOTIDE SEQUENCE [LARGE SCALE GENOMIC DNA]</scope>
    <source>
        <strain evidence="9 10">2ac9</strain>
    </source>
</reference>
<dbReference type="RefSeq" id="WP_004072449.1">
    <property type="nucleotide sequence ID" value="NZ_CM001488.1"/>
</dbReference>
<dbReference type="PANTHER" id="PTHR20854:SF4">
    <property type="entry name" value="INOSITOL-1-MONOPHOSPHATASE-RELATED"/>
    <property type="match status" value="1"/>
</dbReference>
<evidence type="ECO:0000313" key="10">
    <source>
        <dbReference type="Proteomes" id="UP000005778"/>
    </source>
</evidence>
<dbReference type="GO" id="GO:0008934">
    <property type="term" value="F:inositol monophosphate 1-phosphatase activity"/>
    <property type="evidence" value="ECO:0007669"/>
    <property type="project" value="InterPro"/>
</dbReference>
<reference evidence="9 10" key="2">
    <citation type="submission" date="2012-02" db="EMBL/GenBank/DDBJ databases">
        <title>Improved High-Quality Draft sequence of Desulfobacter postgatei 2ac9.</title>
        <authorList>
            <consortium name="US DOE Joint Genome Institute"/>
            <person name="Lucas S."/>
            <person name="Han J."/>
            <person name="Lapidus A."/>
            <person name="Cheng J.-F."/>
            <person name="Goodwin L."/>
            <person name="Pitluck S."/>
            <person name="Peters L."/>
            <person name="Ovchinnikova G."/>
            <person name="Held B."/>
            <person name="Detter J.C."/>
            <person name="Han C."/>
            <person name="Tapia R."/>
            <person name="Land M."/>
            <person name="Hauser L."/>
            <person name="Kyrpides N."/>
            <person name="Ivanova N."/>
            <person name="Pagani I."/>
            <person name="Orellana R."/>
            <person name="Lovley D."/>
            <person name="Woyke T."/>
        </authorList>
    </citation>
    <scope>NUCLEOTIDE SEQUENCE [LARGE SCALE GENOMIC DNA]</scope>
    <source>
        <strain evidence="9 10">2ac9</strain>
    </source>
</reference>
<feature type="binding site" evidence="7">
    <location>
        <position position="80"/>
    </location>
    <ligand>
        <name>Mg(2+)</name>
        <dbReference type="ChEBI" id="CHEBI:18420"/>
        <label>1</label>
        <note>catalytic</note>
    </ligand>
</feature>
<dbReference type="FunFam" id="3.40.190.80:FF:000020">
    <property type="entry name" value="Fructose-1,6-bisphosphatase/inositol-1-monophosphatase"/>
    <property type="match status" value="1"/>
</dbReference>
<dbReference type="InterPro" id="IPR022337">
    <property type="entry name" value="Inositol_monophosphatase_SuhB"/>
</dbReference>
<dbReference type="Proteomes" id="UP000005778">
    <property type="component" value="Chromosome"/>
</dbReference>
<evidence type="ECO:0000256" key="8">
    <source>
        <dbReference type="RuleBase" id="RU364068"/>
    </source>
</evidence>
<dbReference type="InterPro" id="IPR033942">
    <property type="entry name" value="IMPase"/>
</dbReference>
<dbReference type="EC" id="3.1.3.25" evidence="8"/>
<evidence type="ECO:0000256" key="7">
    <source>
        <dbReference type="PIRSR" id="PIRSR600760-2"/>
    </source>
</evidence>
<dbReference type="FunFam" id="3.30.540.10:FF:000003">
    <property type="entry name" value="Inositol-1-monophosphatase"/>
    <property type="match status" value="1"/>
</dbReference>
<dbReference type="InterPro" id="IPR000760">
    <property type="entry name" value="Inositol_monophosphatase-like"/>
</dbReference>
<dbReference type="HOGENOM" id="CLU_044118_0_4_7"/>
<evidence type="ECO:0000256" key="2">
    <source>
        <dbReference type="ARBA" id="ARBA00001946"/>
    </source>
</evidence>
<dbReference type="SUPFAM" id="SSF56655">
    <property type="entry name" value="Carbohydrate phosphatase"/>
    <property type="match status" value="1"/>
</dbReference>
<comment type="cofactor">
    <cofactor evidence="2 7 8">
        <name>Mg(2+)</name>
        <dbReference type="ChEBI" id="CHEBI:18420"/>
    </cofactor>
</comment>
<dbReference type="AlphaFoldDB" id="I5B1M5"/>
<feature type="binding site" evidence="7">
    <location>
        <position position="208"/>
    </location>
    <ligand>
        <name>Mg(2+)</name>
        <dbReference type="ChEBI" id="CHEBI:18420"/>
        <label>1</label>
        <note>catalytic</note>
    </ligand>
</feature>
<dbReference type="GO" id="GO:0046854">
    <property type="term" value="P:phosphatidylinositol phosphate biosynthetic process"/>
    <property type="evidence" value="ECO:0007669"/>
    <property type="project" value="InterPro"/>
</dbReference>
<evidence type="ECO:0000256" key="5">
    <source>
        <dbReference type="ARBA" id="ARBA00022801"/>
    </source>
</evidence>
<protein>
    <recommendedName>
        <fullName evidence="8">Inositol-1-monophosphatase</fullName>
        <ecNumber evidence="8">3.1.3.25</ecNumber>
    </recommendedName>
</protein>
<evidence type="ECO:0000256" key="4">
    <source>
        <dbReference type="ARBA" id="ARBA00022723"/>
    </source>
</evidence>
<sequence>MISFIKNLALEAGRLCLEGQKNLSLHDLEFKSEKDIVTETDKKVEAFLVKAILARYPDHGVLGEEYGAVQTKSGLRWIIDPIDGTTSFVHRLPFYSISIALEKEGEPVLGVVYAPALNQLFYAEKGKGAFVGDTAIHVSETRELDKAVMATGFACLRAGRQKNNLPIFNEIVPKLRDIRRFGSAALDLCYTALGSLDGFWEMNLNIYDIAAGTVILKEAGGVVTDFTGGGQFPEKGIAAANKALHNELVRILTGFHVL</sequence>
<dbReference type="PANTHER" id="PTHR20854">
    <property type="entry name" value="INOSITOL MONOPHOSPHATASE"/>
    <property type="match status" value="1"/>
</dbReference>
<keyword evidence="4 7" id="KW-0479">Metal-binding</keyword>
<organism evidence="9 10">
    <name type="scientific">Desulfobacter postgatei 2ac9</name>
    <dbReference type="NCBI Taxonomy" id="879212"/>
    <lineage>
        <taxon>Bacteria</taxon>
        <taxon>Pseudomonadati</taxon>
        <taxon>Thermodesulfobacteriota</taxon>
        <taxon>Desulfobacteria</taxon>
        <taxon>Desulfobacterales</taxon>
        <taxon>Desulfobacteraceae</taxon>
        <taxon>Desulfobacter</taxon>
    </lineage>
</organism>